<organism evidence="1 2">
    <name type="scientific">Tulasnella calospora MUT 4182</name>
    <dbReference type="NCBI Taxonomy" id="1051891"/>
    <lineage>
        <taxon>Eukaryota</taxon>
        <taxon>Fungi</taxon>
        <taxon>Dikarya</taxon>
        <taxon>Basidiomycota</taxon>
        <taxon>Agaricomycotina</taxon>
        <taxon>Agaricomycetes</taxon>
        <taxon>Cantharellales</taxon>
        <taxon>Tulasnellaceae</taxon>
        <taxon>Tulasnella</taxon>
    </lineage>
</organism>
<dbReference type="HOGENOM" id="CLU_1367134_0_0_1"/>
<protein>
    <submittedName>
        <fullName evidence="1">Uncharacterized protein</fullName>
    </submittedName>
</protein>
<sequence>MRLAIPSRRSEALYMAYSERLRGSPTVFLASNSILLDNLLTWDKASKARPPPLPTGPFEIFMLECRCRNLSNELPPNHGFWSNPVSAAKVYSQSFSPSRVTTFGRRRRSSRPLAAVSTLSTGLLTTSLPLPTSRRLPELPDAVPGPVDMTFHVVDVLSRNYRPLAAVFDLLDTTFDGFAAVLNLSPLFSNFSTRFPDPLA</sequence>
<name>A0A0C3Q8C0_9AGAM</name>
<reference evidence="2" key="2">
    <citation type="submission" date="2015-01" db="EMBL/GenBank/DDBJ databases">
        <title>Evolutionary Origins and Diversification of the Mycorrhizal Mutualists.</title>
        <authorList>
            <consortium name="DOE Joint Genome Institute"/>
            <consortium name="Mycorrhizal Genomics Consortium"/>
            <person name="Kohler A."/>
            <person name="Kuo A."/>
            <person name="Nagy L.G."/>
            <person name="Floudas D."/>
            <person name="Copeland A."/>
            <person name="Barry K.W."/>
            <person name="Cichocki N."/>
            <person name="Veneault-Fourrey C."/>
            <person name="LaButti K."/>
            <person name="Lindquist E.A."/>
            <person name="Lipzen A."/>
            <person name="Lundell T."/>
            <person name="Morin E."/>
            <person name="Murat C."/>
            <person name="Riley R."/>
            <person name="Ohm R."/>
            <person name="Sun H."/>
            <person name="Tunlid A."/>
            <person name="Henrissat B."/>
            <person name="Grigoriev I.V."/>
            <person name="Hibbett D.S."/>
            <person name="Martin F."/>
        </authorList>
    </citation>
    <scope>NUCLEOTIDE SEQUENCE [LARGE SCALE GENOMIC DNA]</scope>
    <source>
        <strain evidence="2">MUT 4182</strain>
    </source>
</reference>
<evidence type="ECO:0000313" key="1">
    <source>
        <dbReference type="EMBL" id="KIO26035.1"/>
    </source>
</evidence>
<proteinExistence type="predicted"/>
<dbReference type="AlphaFoldDB" id="A0A0C3Q8C0"/>
<keyword evidence="2" id="KW-1185">Reference proteome</keyword>
<dbReference type="Proteomes" id="UP000054248">
    <property type="component" value="Unassembled WGS sequence"/>
</dbReference>
<accession>A0A0C3Q8C0</accession>
<dbReference type="EMBL" id="KN823030">
    <property type="protein sequence ID" value="KIO26035.1"/>
    <property type="molecule type" value="Genomic_DNA"/>
</dbReference>
<evidence type="ECO:0000313" key="2">
    <source>
        <dbReference type="Proteomes" id="UP000054248"/>
    </source>
</evidence>
<reference evidence="1 2" key="1">
    <citation type="submission" date="2014-04" db="EMBL/GenBank/DDBJ databases">
        <authorList>
            <consortium name="DOE Joint Genome Institute"/>
            <person name="Kuo A."/>
            <person name="Girlanda M."/>
            <person name="Perotto S."/>
            <person name="Kohler A."/>
            <person name="Nagy L.G."/>
            <person name="Floudas D."/>
            <person name="Copeland A."/>
            <person name="Barry K.W."/>
            <person name="Cichocki N."/>
            <person name="Veneault-Fourrey C."/>
            <person name="LaButti K."/>
            <person name="Lindquist E.A."/>
            <person name="Lipzen A."/>
            <person name="Lundell T."/>
            <person name="Morin E."/>
            <person name="Murat C."/>
            <person name="Sun H."/>
            <person name="Tunlid A."/>
            <person name="Henrissat B."/>
            <person name="Grigoriev I.V."/>
            <person name="Hibbett D.S."/>
            <person name="Martin F."/>
            <person name="Nordberg H.P."/>
            <person name="Cantor M.N."/>
            <person name="Hua S.X."/>
        </authorList>
    </citation>
    <scope>NUCLEOTIDE SEQUENCE [LARGE SCALE GENOMIC DNA]</scope>
    <source>
        <strain evidence="1 2">MUT 4182</strain>
    </source>
</reference>
<gene>
    <name evidence="1" type="ORF">M407DRAFT_24599</name>
</gene>